<protein>
    <submittedName>
        <fullName evidence="7">ATP-binding cassette sub-family D member 2</fullName>
    </submittedName>
</protein>
<dbReference type="GO" id="GO:0015910">
    <property type="term" value="P:long-chain fatty acid import into peroxisome"/>
    <property type="evidence" value="ECO:0007669"/>
    <property type="project" value="TreeGrafter"/>
</dbReference>
<evidence type="ECO:0000259" key="6">
    <source>
        <dbReference type="Pfam" id="PF00005"/>
    </source>
</evidence>
<gene>
    <name evidence="7" type="ORF">X975_12791</name>
</gene>
<evidence type="ECO:0000256" key="4">
    <source>
        <dbReference type="ARBA" id="ARBA00022989"/>
    </source>
</evidence>
<keyword evidence="5" id="KW-0472">Membrane</keyword>
<dbReference type="OMA" id="DIFRCVN"/>
<accession>A0A087UDV5</accession>
<dbReference type="SUPFAM" id="SSF52540">
    <property type="entry name" value="P-loop containing nucleoside triphosphate hydrolases"/>
    <property type="match status" value="1"/>
</dbReference>
<dbReference type="GO" id="GO:0006635">
    <property type="term" value="P:fatty acid beta-oxidation"/>
    <property type="evidence" value="ECO:0007669"/>
    <property type="project" value="TreeGrafter"/>
</dbReference>
<feature type="non-terminal residue" evidence="7">
    <location>
        <position position="122"/>
    </location>
</feature>
<dbReference type="GO" id="GO:0005524">
    <property type="term" value="F:ATP binding"/>
    <property type="evidence" value="ECO:0007669"/>
    <property type="project" value="UniProtKB-KW"/>
</dbReference>
<evidence type="ECO:0000256" key="3">
    <source>
        <dbReference type="ARBA" id="ARBA00022692"/>
    </source>
</evidence>
<dbReference type="InterPro" id="IPR027417">
    <property type="entry name" value="P-loop_NTPase"/>
</dbReference>
<keyword evidence="7" id="KW-0547">Nucleotide-binding</keyword>
<evidence type="ECO:0000256" key="5">
    <source>
        <dbReference type="ARBA" id="ARBA00023136"/>
    </source>
</evidence>
<evidence type="ECO:0000256" key="1">
    <source>
        <dbReference type="ARBA" id="ARBA00008575"/>
    </source>
</evidence>
<dbReference type="GO" id="GO:0042760">
    <property type="term" value="P:very long-chain fatty acid catabolic process"/>
    <property type="evidence" value="ECO:0007669"/>
    <property type="project" value="TreeGrafter"/>
</dbReference>
<keyword evidence="3" id="KW-0812">Transmembrane</keyword>
<feature type="domain" description="ABC transporter" evidence="6">
    <location>
        <begin position="3"/>
        <end position="120"/>
    </location>
</feature>
<proteinExistence type="inferred from homology"/>
<reference evidence="7 8" key="1">
    <citation type="submission" date="2013-11" db="EMBL/GenBank/DDBJ databases">
        <title>Genome sequencing of Stegodyphus mimosarum.</title>
        <authorList>
            <person name="Bechsgaard J."/>
        </authorList>
    </citation>
    <scope>NUCLEOTIDE SEQUENCE [LARGE SCALE GENOMIC DNA]</scope>
</reference>
<dbReference type="PANTHER" id="PTHR11384">
    <property type="entry name" value="ATP-BINDING CASSETTE, SUB-FAMILY D MEMBER"/>
    <property type="match status" value="1"/>
</dbReference>
<dbReference type="AlphaFoldDB" id="A0A087UDV5"/>
<evidence type="ECO:0000313" key="7">
    <source>
        <dbReference type="EMBL" id="KFM75544.1"/>
    </source>
</evidence>
<keyword evidence="7" id="KW-0067">ATP-binding</keyword>
<dbReference type="GO" id="GO:0016887">
    <property type="term" value="F:ATP hydrolysis activity"/>
    <property type="evidence" value="ECO:0007669"/>
    <property type="project" value="InterPro"/>
</dbReference>
<keyword evidence="8" id="KW-1185">Reference proteome</keyword>
<dbReference type="Pfam" id="PF00005">
    <property type="entry name" value="ABC_tran"/>
    <property type="match status" value="1"/>
</dbReference>
<keyword evidence="2" id="KW-0813">Transport</keyword>
<name>A0A087UDV5_STEMI</name>
<dbReference type="GO" id="GO:0005324">
    <property type="term" value="F:long-chain fatty acid transmembrane transporter activity"/>
    <property type="evidence" value="ECO:0007669"/>
    <property type="project" value="TreeGrafter"/>
</dbReference>
<sequence>MHLLITGPNGCGKSSLFRILRGLWPVYVGKLERPPENQMFYIPQRPYMSLGTLRDQVIYPQTLDEMTAEGVTDDELFKVLGIVHLQHIVFREGGWDTKRDWKDVLSGGEKQRMGMARLFYHK</sequence>
<dbReference type="OrthoDB" id="422637at2759"/>
<dbReference type="STRING" id="407821.A0A087UDV5"/>
<dbReference type="InterPro" id="IPR050835">
    <property type="entry name" value="ABC_transporter_sub-D"/>
</dbReference>
<dbReference type="PANTHER" id="PTHR11384:SF67">
    <property type="entry name" value="ATP-BINDING CASSETTE SUB-FAMILY D MEMBER 1"/>
    <property type="match status" value="1"/>
</dbReference>
<dbReference type="EMBL" id="KK119383">
    <property type="protein sequence ID" value="KFM75544.1"/>
    <property type="molecule type" value="Genomic_DNA"/>
</dbReference>
<evidence type="ECO:0000313" key="8">
    <source>
        <dbReference type="Proteomes" id="UP000054359"/>
    </source>
</evidence>
<dbReference type="InterPro" id="IPR003439">
    <property type="entry name" value="ABC_transporter-like_ATP-bd"/>
</dbReference>
<organism evidence="7 8">
    <name type="scientific">Stegodyphus mimosarum</name>
    <name type="common">African social velvet spider</name>
    <dbReference type="NCBI Taxonomy" id="407821"/>
    <lineage>
        <taxon>Eukaryota</taxon>
        <taxon>Metazoa</taxon>
        <taxon>Ecdysozoa</taxon>
        <taxon>Arthropoda</taxon>
        <taxon>Chelicerata</taxon>
        <taxon>Arachnida</taxon>
        <taxon>Araneae</taxon>
        <taxon>Araneomorphae</taxon>
        <taxon>Entelegynae</taxon>
        <taxon>Eresoidea</taxon>
        <taxon>Eresidae</taxon>
        <taxon>Stegodyphus</taxon>
    </lineage>
</organism>
<evidence type="ECO:0000256" key="2">
    <source>
        <dbReference type="ARBA" id="ARBA00022448"/>
    </source>
</evidence>
<dbReference type="Proteomes" id="UP000054359">
    <property type="component" value="Unassembled WGS sequence"/>
</dbReference>
<keyword evidence="4" id="KW-1133">Transmembrane helix</keyword>
<comment type="similarity">
    <text evidence="1">Belongs to the ABC transporter superfamily. ABCD family. Peroxisomal fatty acyl CoA transporter (TC 3.A.1.203) subfamily.</text>
</comment>
<dbReference type="GO" id="GO:0007031">
    <property type="term" value="P:peroxisome organization"/>
    <property type="evidence" value="ECO:0007669"/>
    <property type="project" value="TreeGrafter"/>
</dbReference>
<dbReference type="GO" id="GO:0005778">
    <property type="term" value="C:peroxisomal membrane"/>
    <property type="evidence" value="ECO:0007669"/>
    <property type="project" value="TreeGrafter"/>
</dbReference>
<dbReference type="Gene3D" id="3.40.50.300">
    <property type="entry name" value="P-loop containing nucleotide triphosphate hydrolases"/>
    <property type="match status" value="1"/>
</dbReference>
<dbReference type="GO" id="GO:0042626">
    <property type="term" value="F:ATPase-coupled transmembrane transporter activity"/>
    <property type="evidence" value="ECO:0007669"/>
    <property type="project" value="TreeGrafter"/>
</dbReference>